<accession>A0A6J7V1B9</accession>
<dbReference type="AlphaFoldDB" id="A0A6J7V1B9"/>
<gene>
    <name evidence="1" type="ORF">UFOPK4367_00026</name>
</gene>
<evidence type="ECO:0000313" key="1">
    <source>
        <dbReference type="EMBL" id="CAB5070726.1"/>
    </source>
</evidence>
<organism evidence="1">
    <name type="scientific">freshwater metagenome</name>
    <dbReference type="NCBI Taxonomy" id="449393"/>
    <lineage>
        <taxon>unclassified sequences</taxon>
        <taxon>metagenomes</taxon>
        <taxon>ecological metagenomes</taxon>
    </lineage>
</organism>
<proteinExistence type="predicted"/>
<protein>
    <submittedName>
        <fullName evidence="1">Unannotated protein</fullName>
    </submittedName>
</protein>
<name>A0A6J7V1B9_9ZZZZ</name>
<reference evidence="1" key="1">
    <citation type="submission" date="2020-05" db="EMBL/GenBank/DDBJ databases">
        <authorList>
            <person name="Chiriac C."/>
            <person name="Salcher M."/>
            <person name="Ghai R."/>
            <person name="Kavagutti S V."/>
        </authorList>
    </citation>
    <scope>NUCLEOTIDE SEQUENCE</scope>
</reference>
<sequence>MLVGVLYIRNQLGQFSGENDPSKRERFAILGAMRGLPKVRNELQRCISGELKSSSKYLPSWLYKFAYGTYLA</sequence>
<dbReference type="EMBL" id="CAFBRC010000001">
    <property type="protein sequence ID" value="CAB5070726.1"/>
    <property type="molecule type" value="Genomic_DNA"/>
</dbReference>